<proteinExistence type="predicted"/>
<protein>
    <submittedName>
        <fullName evidence="2">Uncharacterized protein</fullName>
    </submittedName>
</protein>
<evidence type="ECO:0000256" key="1">
    <source>
        <dbReference type="SAM" id="Coils"/>
    </source>
</evidence>
<keyword evidence="1" id="KW-0175">Coiled coil</keyword>
<gene>
    <name evidence="2" type="ORF">PX52LOC_07217</name>
</gene>
<feature type="coiled-coil region" evidence="1">
    <location>
        <begin position="17"/>
        <end position="51"/>
    </location>
</feature>
<dbReference type="AlphaFoldDB" id="A0A5C1AL56"/>
<evidence type="ECO:0000313" key="2">
    <source>
        <dbReference type="EMBL" id="QEL20129.1"/>
    </source>
</evidence>
<evidence type="ECO:0000313" key="3">
    <source>
        <dbReference type="Proteomes" id="UP000324974"/>
    </source>
</evidence>
<dbReference type="RefSeq" id="WP_149114454.1">
    <property type="nucleotide sequence ID" value="NZ_CP042425.1"/>
</dbReference>
<reference evidence="3" key="1">
    <citation type="submission" date="2019-08" db="EMBL/GenBank/DDBJ databases">
        <title>Limnoglobus roseus gen. nov., sp. nov., a novel freshwater planctomycete with a giant genome from the family Gemmataceae.</title>
        <authorList>
            <person name="Kulichevskaya I.S."/>
            <person name="Naumoff D.G."/>
            <person name="Miroshnikov K."/>
            <person name="Ivanova A."/>
            <person name="Philippov D.A."/>
            <person name="Hakobyan A."/>
            <person name="Rijpstra I.C."/>
            <person name="Sinninghe Damste J.S."/>
            <person name="Liesack W."/>
            <person name="Dedysh S.N."/>
        </authorList>
    </citation>
    <scope>NUCLEOTIDE SEQUENCE [LARGE SCALE GENOMIC DNA]</scope>
    <source>
        <strain evidence="3">PX52</strain>
    </source>
</reference>
<keyword evidence="3" id="KW-1185">Reference proteome</keyword>
<dbReference type="Proteomes" id="UP000324974">
    <property type="component" value="Chromosome"/>
</dbReference>
<name>A0A5C1AL56_9BACT</name>
<organism evidence="2 3">
    <name type="scientific">Limnoglobus roseus</name>
    <dbReference type="NCBI Taxonomy" id="2598579"/>
    <lineage>
        <taxon>Bacteria</taxon>
        <taxon>Pseudomonadati</taxon>
        <taxon>Planctomycetota</taxon>
        <taxon>Planctomycetia</taxon>
        <taxon>Gemmatales</taxon>
        <taxon>Gemmataceae</taxon>
        <taxon>Limnoglobus</taxon>
    </lineage>
</organism>
<sequence>MKSLVLGLLLIATVTFVLSASRDYRRDQREIQRLTREAEQLDVQVEAAQARQAMRFIELRQENESGVRDLVWHQPR</sequence>
<dbReference type="EMBL" id="CP042425">
    <property type="protein sequence ID" value="QEL20129.1"/>
    <property type="molecule type" value="Genomic_DNA"/>
</dbReference>
<accession>A0A5C1AL56</accession>
<dbReference type="KEGG" id="lrs:PX52LOC_07217"/>